<feature type="transmembrane region" description="Helical" evidence="10">
    <location>
        <begin position="274"/>
        <end position="293"/>
    </location>
</feature>
<feature type="transmembrane region" description="Helical" evidence="10">
    <location>
        <begin position="139"/>
        <end position="164"/>
    </location>
</feature>
<keyword evidence="5 10" id="KW-1133">Transmembrane helix</keyword>
<feature type="domain" description="G-protein coupled receptors family 1 profile" evidence="11">
    <location>
        <begin position="42"/>
        <end position="291"/>
    </location>
</feature>
<dbReference type="KEGG" id="pvt:110091068"/>
<feature type="transmembrane region" description="Helical" evidence="10">
    <location>
        <begin position="93"/>
        <end position="118"/>
    </location>
</feature>
<evidence type="ECO:0000256" key="4">
    <source>
        <dbReference type="ARBA" id="ARBA00022725"/>
    </source>
</evidence>
<keyword evidence="8" id="KW-0675">Receptor</keyword>
<name>A0A6J0VCZ9_9SAUR</name>
<feature type="transmembrane region" description="Helical" evidence="10">
    <location>
        <begin position="198"/>
        <end position="227"/>
    </location>
</feature>
<dbReference type="Gene3D" id="1.20.1070.10">
    <property type="entry name" value="Rhodopsin 7-helix transmembrane proteins"/>
    <property type="match status" value="1"/>
</dbReference>
<feature type="transmembrane region" description="Helical" evidence="10">
    <location>
        <begin position="63"/>
        <end position="87"/>
    </location>
</feature>
<evidence type="ECO:0000256" key="6">
    <source>
        <dbReference type="ARBA" id="ARBA00023040"/>
    </source>
</evidence>
<keyword evidence="2" id="KW-1003">Cell membrane</keyword>
<proteinExistence type="predicted"/>
<dbReference type="GO" id="GO:0005886">
    <property type="term" value="C:plasma membrane"/>
    <property type="evidence" value="ECO:0007669"/>
    <property type="project" value="UniProtKB-SubCell"/>
</dbReference>
<evidence type="ECO:0000313" key="13">
    <source>
        <dbReference type="RefSeq" id="XP_020670702.2"/>
    </source>
</evidence>
<keyword evidence="6" id="KW-0297">G-protein coupled receptor</keyword>
<feature type="transmembrane region" description="Helical" evidence="10">
    <location>
        <begin position="239"/>
        <end position="262"/>
    </location>
</feature>
<comment type="subcellular location">
    <subcellularLocation>
        <location evidence="1">Cell membrane</location>
        <topology evidence="1">Multi-pass membrane protein</topology>
    </subcellularLocation>
</comment>
<keyword evidence="7 10" id="KW-0472">Membrane</keyword>
<keyword evidence="3 10" id="KW-0812">Transmembrane</keyword>
<evidence type="ECO:0000256" key="7">
    <source>
        <dbReference type="ARBA" id="ARBA00023136"/>
    </source>
</evidence>
<organism evidence="12 13">
    <name type="scientific">Pogona vitticeps</name>
    <name type="common">central bearded dragon</name>
    <dbReference type="NCBI Taxonomy" id="103695"/>
    <lineage>
        <taxon>Eukaryota</taxon>
        <taxon>Metazoa</taxon>
        <taxon>Chordata</taxon>
        <taxon>Craniata</taxon>
        <taxon>Vertebrata</taxon>
        <taxon>Euteleostomi</taxon>
        <taxon>Lepidosauria</taxon>
        <taxon>Squamata</taxon>
        <taxon>Bifurcata</taxon>
        <taxon>Unidentata</taxon>
        <taxon>Episquamata</taxon>
        <taxon>Toxicofera</taxon>
        <taxon>Iguania</taxon>
        <taxon>Acrodonta</taxon>
        <taxon>Agamidae</taxon>
        <taxon>Amphibolurinae</taxon>
        <taxon>Pogona</taxon>
    </lineage>
</organism>
<dbReference type="PANTHER" id="PTHR26452">
    <property type="entry name" value="OLFACTORY RECEPTOR"/>
    <property type="match status" value="1"/>
</dbReference>
<accession>A0A6J0VCZ9</accession>
<dbReference type="InterPro" id="IPR000276">
    <property type="entry name" value="GPCR_Rhodpsn"/>
</dbReference>
<evidence type="ECO:0000256" key="2">
    <source>
        <dbReference type="ARBA" id="ARBA00022475"/>
    </source>
</evidence>
<feature type="transmembrane region" description="Helical" evidence="10">
    <location>
        <begin position="26"/>
        <end position="51"/>
    </location>
</feature>
<evidence type="ECO:0000256" key="9">
    <source>
        <dbReference type="ARBA" id="ARBA00023224"/>
    </source>
</evidence>
<dbReference type="InParanoid" id="A0A6J0VCZ9"/>
<dbReference type="InterPro" id="IPR017452">
    <property type="entry name" value="GPCR_Rhodpsn_7TM"/>
</dbReference>
<dbReference type="SUPFAM" id="SSF81321">
    <property type="entry name" value="Family A G protein-coupled receptor-like"/>
    <property type="match status" value="1"/>
</dbReference>
<gene>
    <name evidence="13" type="primary">LOC110091068</name>
</gene>
<dbReference type="RefSeq" id="XP_020670702.2">
    <property type="nucleotide sequence ID" value="XM_020815043.2"/>
</dbReference>
<dbReference type="GO" id="GO:0004930">
    <property type="term" value="F:G protein-coupled receptor activity"/>
    <property type="evidence" value="ECO:0007669"/>
    <property type="project" value="UniProtKB-KW"/>
</dbReference>
<dbReference type="InterPro" id="IPR050516">
    <property type="entry name" value="Olfactory_GPCR"/>
</dbReference>
<dbReference type="Pfam" id="PF13853">
    <property type="entry name" value="7tm_4"/>
    <property type="match status" value="1"/>
</dbReference>
<dbReference type="PRINTS" id="PR00237">
    <property type="entry name" value="GPCRRHODOPSN"/>
</dbReference>
<dbReference type="PROSITE" id="PS50262">
    <property type="entry name" value="G_PROTEIN_RECEP_F1_2"/>
    <property type="match status" value="1"/>
</dbReference>
<keyword evidence="12" id="KW-1185">Reference proteome</keyword>
<evidence type="ECO:0000259" key="11">
    <source>
        <dbReference type="PROSITE" id="PS50262"/>
    </source>
</evidence>
<evidence type="ECO:0000256" key="1">
    <source>
        <dbReference type="ARBA" id="ARBA00004651"/>
    </source>
</evidence>
<evidence type="ECO:0000256" key="5">
    <source>
        <dbReference type="ARBA" id="ARBA00022989"/>
    </source>
</evidence>
<keyword evidence="4" id="KW-0552">Olfaction</keyword>
<keyword evidence="9" id="KW-0807">Transducer</keyword>
<evidence type="ECO:0000313" key="12">
    <source>
        <dbReference type="Proteomes" id="UP001652642"/>
    </source>
</evidence>
<dbReference type="PRINTS" id="PR00245">
    <property type="entry name" value="OLFACTORYR"/>
</dbReference>
<reference evidence="13" key="1">
    <citation type="submission" date="2025-08" db="UniProtKB">
        <authorList>
            <consortium name="RefSeq"/>
        </authorList>
    </citation>
    <scope>IDENTIFICATION</scope>
</reference>
<dbReference type="AlphaFoldDB" id="A0A6J0VCZ9"/>
<dbReference type="InterPro" id="IPR000725">
    <property type="entry name" value="Olfact_rcpt"/>
</dbReference>
<dbReference type="GO" id="GO:0004984">
    <property type="term" value="F:olfactory receptor activity"/>
    <property type="evidence" value="ECO:0007669"/>
    <property type="project" value="InterPro"/>
</dbReference>
<sequence length="314" mass="35230">MAAGRNQTTTTEFILIGFGDTKEFHILFSFIFLAIYLSTTMGNILIIALIITNNNLHTPMYFFLGNLACLEICYISTIVPKLITVFLTGDGAISFWGCIVQFYFFAALAATECTLLAVMSHDRYLAICKPLHYGTLMNIRVCIVRAAGCWLSGFPVLLIVLHLMSRLPFCGSNRIQHFFCDLAPVISISCGETQAVEFALFSIAFTLILPPFLLTAISYAFIILAVLRIPSTTGRKKAFSTCSSHLIVVSMFYGSLAVVYLLPRIETLRKFNKIFSVFYTIVTPLINPLIYTLRNREFKVALKKSIQKMIHNTF</sequence>
<protein>
    <submittedName>
        <fullName evidence="13">Olfactory receptor 6B1-like</fullName>
    </submittedName>
</protein>
<evidence type="ECO:0000256" key="8">
    <source>
        <dbReference type="ARBA" id="ARBA00023170"/>
    </source>
</evidence>
<evidence type="ECO:0000256" key="3">
    <source>
        <dbReference type="ARBA" id="ARBA00022692"/>
    </source>
</evidence>
<evidence type="ECO:0000256" key="10">
    <source>
        <dbReference type="SAM" id="Phobius"/>
    </source>
</evidence>
<dbReference type="OrthoDB" id="5967130at2759"/>
<dbReference type="CDD" id="cd15911">
    <property type="entry name" value="7tmA_OR11A-like"/>
    <property type="match status" value="1"/>
</dbReference>
<dbReference type="GeneID" id="110091068"/>
<keyword evidence="4" id="KW-0716">Sensory transduction</keyword>
<dbReference type="Proteomes" id="UP001652642">
    <property type="component" value="Chromosome 6"/>
</dbReference>